<dbReference type="OrthoDB" id="9814215at2"/>
<dbReference type="EMBL" id="PYGJ01000014">
    <property type="protein sequence ID" value="PSL17896.1"/>
    <property type="molecule type" value="Genomic_DNA"/>
</dbReference>
<protein>
    <submittedName>
        <fullName evidence="1">5-carboxymethyl-2-hydroxymuconate isomerase</fullName>
    </submittedName>
</protein>
<dbReference type="Gene3D" id="3.30.429.10">
    <property type="entry name" value="Macrophage Migration Inhibitory Factor"/>
    <property type="match status" value="1"/>
</dbReference>
<keyword evidence="1" id="KW-0413">Isomerase</keyword>
<name>A0A2P8F854_9RHOB</name>
<dbReference type="Proteomes" id="UP000240418">
    <property type="component" value="Unassembled WGS sequence"/>
</dbReference>
<gene>
    <name evidence="1" type="ORF">CLV88_114108</name>
</gene>
<dbReference type="RefSeq" id="WP_106609778.1">
    <property type="nucleotide sequence ID" value="NZ_PYGJ01000014.1"/>
</dbReference>
<sequence>MPHFSVEYSANLDELLDIQALCDTIRATASEIDAFPTPGIRVRAFRADHYAIADGNPKHGFIDISIRLRAGRPDDVKQDATQRLFEVTRAFIAPVMATHPIALSLEMRDIDPALSPKTGTIRDHM</sequence>
<proteinExistence type="predicted"/>
<keyword evidence="2" id="KW-1185">Reference proteome</keyword>
<dbReference type="InterPro" id="IPR014347">
    <property type="entry name" value="Tautomerase/MIF_sf"/>
</dbReference>
<dbReference type="Pfam" id="PF02962">
    <property type="entry name" value="CHMI"/>
    <property type="match status" value="1"/>
</dbReference>
<dbReference type="AlphaFoldDB" id="A0A2P8F854"/>
<evidence type="ECO:0000313" key="2">
    <source>
        <dbReference type="Proteomes" id="UP000240418"/>
    </source>
</evidence>
<dbReference type="InterPro" id="IPR004220">
    <property type="entry name" value="5-COMe_2-OHmuconate_Isoase"/>
</dbReference>
<evidence type="ECO:0000313" key="1">
    <source>
        <dbReference type="EMBL" id="PSL17896.1"/>
    </source>
</evidence>
<reference evidence="1 2" key="1">
    <citation type="submission" date="2018-03" db="EMBL/GenBank/DDBJ databases">
        <title>Genomic Encyclopedia of Archaeal and Bacterial Type Strains, Phase II (KMG-II): from individual species to whole genera.</title>
        <authorList>
            <person name="Goeker M."/>
        </authorList>
    </citation>
    <scope>NUCLEOTIDE SEQUENCE [LARGE SCALE GENOMIC DNA]</scope>
    <source>
        <strain evidence="1 2">DSM 100673</strain>
    </source>
</reference>
<dbReference type="PANTHER" id="PTHR37950">
    <property type="entry name" value="4-HYDROXYPHENYLACETATE CATABOLISM PROTEIN"/>
    <property type="match status" value="1"/>
</dbReference>
<dbReference type="PANTHER" id="PTHR37950:SF1">
    <property type="entry name" value="4-HYDROXYPHENYLACETATE CATABOLISM PROTEIN"/>
    <property type="match status" value="1"/>
</dbReference>
<organism evidence="1 2">
    <name type="scientific">Shimia abyssi</name>
    <dbReference type="NCBI Taxonomy" id="1662395"/>
    <lineage>
        <taxon>Bacteria</taxon>
        <taxon>Pseudomonadati</taxon>
        <taxon>Pseudomonadota</taxon>
        <taxon>Alphaproteobacteria</taxon>
        <taxon>Rhodobacterales</taxon>
        <taxon>Roseobacteraceae</taxon>
    </lineage>
</organism>
<accession>A0A2P8F854</accession>
<comment type="caution">
    <text evidence="1">The sequence shown here is derived from an EMBL/GenBank/DDBJ whole genome shotgun (WGS) entry which is preliminary data.</text>
</comment>
<dbReference type="SUPFAM" id="SSF55331">
    <property type="entry name" value="Tautomerase/MIF"/>
    <property type="match status" value="1"/>
</dbReference>
<dbReference type="GO" id="GO:0008704">
    <property type="term" value="F:5-carboxymethyl-2-hydroxymuconate delta-isomerase activity"/>
    <property type="evidence" value="ECO:0007669"/>
    <property type="project" value="InterPro"/>
</dbReference>
<dbReference type="CDD" id="cd00580">
    <property type="entry name" value="CHMI"/>
    <property type="match status" value="1"/>
</dbReference>